<dbReference type="InterPro" id="IPR046947">
    <property type="entry name" value="LytR-like"/>
</dbReference>
<evidence type="ECO:0000259" key="4">
    <source>
        <dbReference type="PROSITE" id="PS50110"/>
    </source>
</evidence>
<feature type="domain" description="Response regulatory" evidence="4">
    <location>
        <begin position="7"/>
        <end position="125"/>
    </location>
</feature>
<proteinExistence type="predicted"/>
<feature type="domain" description="HTH LytTR-type" evidence="5">
    <location>
        <begin position="134"/>
        <end position="233"/>
    </location>
</feature>
<sequence length="237" mass="27211">MEKPVFRIAVCDDEKVHRDHLMRTVRGAWEDSEKQCEILGFSTGKELLEAAEQSCFDLIFLDILMDGMDGMQAAQKLRADGLRTRIVFVTSSPDFVFRGYEVEALRYLMKPFREEQIREALRACRKDAAQPKELLVRAGAAIHKIPFRDIYYVEAQRKSSAVVLKDRTLLSAHGISDMEKELPEDLFFRCQKSFIVNLRQVASICRYEATLKNGAAVPVSRAKWAEMKERLIGYLAR</sequence>
<comment type="function">
    <text evidence="2">May play the central regulatory role in sporulation. It may be an element of the effector pathway responsible for the activation of sporulation genes in response to nutritional stress. Spo0A may act in concert with spo0H (a sigma factor) to control the expression of some genes that are critical to the sporulation process.</text>
</comment>
<dbReference type="Gene3D" id="3.40.50.2300">
    <property type="match status" value="1"/>
</dbReference>
<dbReference type="EMBL" id="JACOON010000004">
    <property type="protein sequence ID" value="MBC5648351.1"/>
    <property type="molecule type" value="Genomic_DNA"/>
</dbReference>
<dbReference type="Proteomes" id="UP000606889">
    <property type="component" value="Unassembled WGS sequence"/>
</dbReference>
<keyword evidence="7" id="KW-1185">Reference proteome</keyword>
<evidence type="ECO:0000313" key="6">
    <source>
        <dbReference type="EMBL" id="MBC5648351.1"/>
    </source>
</evidence>
<dbReference type="SUPFAM" id="SSF52172">
    <property type="entry name" value="CheY-like"/>
    <property type="match status" value="1"/>
</dbReference>
<gene>
    <name evidence="6" type="ORF">H8S18_08380</name>
</gene>
<keyword evidence="3" id="KW-0597">Phosphoprotein</keyword>
<dbReference type="SMART" id="SM00850">
    <property type="entry name" value="LytTR"/>
    <property type="match status" value="1"/>
</dbReference>
<dbReference type="RefSeq" id="WP_186857860.1">
    <property type="nucleotide sequence ID" value="NZ_JACOON010000004.1"/>
</dbReference>
<organism evidence="6 7">
    <name type="scientific">Christensenella tenuis</name>
    <dbReference type="NCBI Taxonomy" id="2763033"/>
    <lineage>
        <taxon>Bacteria</taxon>
        <taxon>Bacillati</taxon>
        <taxon>Bacillota</taxon>
        <taxon>Clostridia</taxon>
        <taxon>Christensenellales</taxon>
        <taxon>Christensenellaceae</taxon>
        <taxon>Christensenella</taxon>
    </lineage>
</organism>
<dbReference type="InterPro" id="IPR001789">
    <property type="entry name" value="Sig_transdc_resp-reg_receiver"/>
</dbReference>
<dbReference type="InterPro" id="IPR011006">
    <property type="entry name" value="CheY-like_superfamily"/>
</dbReference>
<evidence type="ECO:0000313" key="7">
    <source>
        <dbReference type="Proteomes" id="UP000606889"/>
    </source>
</evidence>
<dbReference type="PANTHER" id="PTHR37299">
    <property type="entry name" value="TRANSCRIPTIONAL REGULATOR-RELATED"/>
    <property type="match status" value="1"/>
</dbReference>
<dbReference type="InterPro" id="IPR007492">
    <property type="entry name" value="LytTR_DNA-bd_dom"/>
</dbReference>
<dbReference type="Pfam" id="PF04397">
    <property type="entry name" value="LytTR"/>
    <property type="match status" value="1"/>
</dbReference>
<evidence type="ECO:0000256" key="3">
    <source>
        <dbReference type="PROSITE-ProRule" id="PRU00169"/>
    </source>
</evidence>
<dbReference type="PROSITE" id="PS50930">
    <property type="entry name" value="HTH_LYTTR"/>
    <property type="match status" value="1"/>
</dbReference>
<dbReference type="PROSITE" id="PS50110">
    <property type="entry name" value="RESPONSE_REGULATORY"/>
    <property type="match status" value="1"/>
</dbReference>
<dbReference type="PANTHER" id="PTHR37299:SF1">
    <property type="entry name" value="STAGE 0 SPORULATION PROTEIN A HOMOLOG"/>
    <property type="match status" value="1"/>
</dbReference>
<feature type="modified residue" description="4-aspartylphosphate" evidence="3">
    <location>
        <position position="62"/>
    </location>
</feature>
<dbReference type="SMART" id="SM00448">
    <property type="entry name" value="REC"/>
    <property type="match status" value="1"/>
</dbReference>
<dbReference type="Pfam" id="PF00072">
    <property type="entry name" value="Response_reg"/>
    <property type="match status" value="1"/>
</dbReference>
<accession>A0ABR7EG21</accession>
<protein>
    <recommendedName>
        <fullName evidence="1">Stage 0 sporulation protein A homolog</fullName>
    </recommendedName>
</protein>
<name>A0ABR7EG21_9FIRM</name>
<dbReference type="Gene3D" id="2.40.50.1020">
    <property type="entry name" value="LytTr DNA-binding domain"/>
    <property type="match status" value="1"/>
</dbReference>
<reference evidence="6 7" key="1">
    <citation type="submission" date="2020-08" db="EMBL/GenBank/DDBJ databases">
        <title>Genome public.</title>
        <authorList>
            <person name="Liu C."/>
            <person name="Sun Q."/>
        </authorList>
    </citation>
    <scope>NUCLEOTIDE SEQUENCE [LARGE SCALE GENOMIC DNA]</scope>
    <source>
        <strain evidence="6 7">NSJ-35</strain>
    </source>
</reference>
<comment type="caution">
    <text evidence="6">The sequence shown here is derived from an EMBL/GenBank/DDBJ whole genome shotgun (WGS) entry which is preliminary data.</text>
</comment>
<evidence type="ECO:0000256" key="2">
    <source>
        <dbReference type="ARBA" id="ARBA00024867"/>
    </source>
</evidence>
<evidence type="ECO:0000256" key="1">
    <source>
        <dbReference type="ARBA" id="ARBA00018672"/>
    </source>
</evidence>
<evidence type="ECO:0000259" key="5">
    <source>
        <dbReference type="PROSITE" id="PS50930"/>
    </source>
</evidence>